<keyword evidence="6" id="KW-1185">Reference proteome</keyword>
<dbReference type="CDD" id="cd02696">
    <property type="entry name" value="MurNAc-LAA"/>
    <property type="match status" value="1"/>
</dbReference>
<dbReference type="Pfam" id="PF01520">
    <property type="entry name" value="Amidase_3"/>
    <property type="match status" value="1"/>
</dbReference>
<dbReference type="SMART" id="SM00646">
    <property type="entry name" value="Ami_3"/>
    <property type="match status" value="1"/>
</dbReference>
<evidence type="ECO:0000313" key="6">
    <source>
        <dbReference type="Proteomes" id="UP000831068"/>
    </source>
</evidence>
<dbReference type="RefSeq" id="WP_243576005.1">
    <property type="nucleotide sequence ID" value="NZ_CP094529.1"/>
</dbReference>
<protein>
    <recommendedName>
        <fullName evidence="2">N-acetylmuramoyl-L-alanine amidase</fullName>
        <ecNumber evidence="2">3.5.1.28</ecNumber>
    </recommendedName>
</protein>
<proteinExistence type="predicted"/>
<comment type="catalytic activity">
    <reaction evidence="1">
        <text>Hydrolyzes the link between N-acetylmuramoyl residues and L-amino acid residues in certain cell-wall glycopeptides.</text>
        <dbReference type="EC" id="3.5.1.28"/>
    </reaction>
</comment>
<dbReference type="Gene3D" id="3.40.630.40">
    <property type="entry name" value="Zn-dependent exopeptidases"/>
    <property type="match status" value="1"/>
</dbReference>
<sequence length="192" mass="21724">MKALQLIILSFLAAIILSFSPTSKKYIVIDAGHGGKDLGATRNGIHEKDIVLNIAKQIKKSVERNDNYEVILTRDDDSYPSLSERTEKINKLNPEMVISLHVNQTPKETEKTGFEIYVQKNEQSKNLAEKLKHKLGECPVKEENLHLLRESKVPAILLELGFMSNTKDRAYMSSEEGQKEIAEKISDFIRGN</sequence>
<dbReference type="EC" id="3.5.1.28" evidence="2"/>
<evidence type="ECO:0000256" key="2">
    <source>
        <dbReference type="ARBA" id="ARBA00011901"/>
    </source>
</evidence>
<dbReference type="PANTHER" id="PTHR30404">
    <property type="entry name" value="N-ACETYLMURAMOYL-L-ALANINE AMIDASE"/>
    <property type="match status" value="1"/>
</dbReference>
<evidence type="ECO:0000256" key="1">
    <source>
        <dbReference type="ARBA" id="ARBA00001561"/>
    </source>
</evidence>
<dbReference type="Proteomes" id="UP000831068">
    <property type="component" value="Chromosome"/>
</dbReference>
<feature type="domain" description="MurNAc-LAA" evidence="4">
    <location>
        <begin position="86"/>
        <end position="190"/>
    </location>
</feature>
<keyword evidence="3" id="KW-0378">Hydrolase</keyword>
<organism evidence="5 6">
    <name type="scientific">Chryseobacterium oryzae</name>
    <dbReference type="NCBI Taxonomy" id="2929799"/>
    <lineage>
        <taxon>Bacteria</taxon>
        <taxon>Pseudomonadati</taxon>
        <taxon>Bacteroidota</taxon>
        <taxon>Flavobacteriia</taxon>
        <taxon>Flavobacteriales</taxon>
        <taxon>Weeksellaceae</taxon>
        <taxon>Chryseobacterium group</taxon>
        <taxon>Chryseobacterium</taxon>
    </lineage>
</organism>
<evidence type="ECO:0000313" key="5">
    <source>
        <dbReference type="EMBL" id="UOE37596.1"/>
    </source>
</evidence>
<reference evidence="5 6" key="1">
    <citation type="submission" date="2022-03" db="EMBL/GenBank/DDBJ databases">
        <title>Chryseobacterium sp. isolated from the Andong Sikhe.</title>
        <authorList>
            <person name="Won M."/>
            <person name="Kim S.-J."/>
            <person name="Kwon S.-W."/>
        </authorList>
    </citation>
    <scope>NUCLEOTIDE SEQUENCE [LARGE SCALE GENOMIC DNA]</scope>
    <source>
        <strain evidence="5 6">ADR-1</strain>
    </source>
</reference>
<accession>A0ABY4BEL6</accession>
<dbReference type="InterPro" id="IPR002508">
    <property type="entry name" value="MurNAc-LAA_cat"/>
</dbReference>
<evidence type="ECO:0000259" key="4">
    <source>
        <dbReference type="SMART" id="SM00646"/>
    </source>
</evidence>
<dbReference type="PANTHER" id="PTHR30404:SF0">
    <property type="entry name" value="N-ACETYLMURAMOYL-L-ALANINE AMIDASE AMIC"/>
    <property type="match status" value="1"/>
</dbReference>
<evidence type="ECO:0000256" key="3">
    <source>
        <dbReference type="ARBA" id="ARBA00022801"/>
    </source>
</evidence>
<dbReference type="EMBL" id="CP094529">
    <property type="protein sequence ID" value="UOE37596.1"/>
    <property type="molecule type" value="Genomic_DNA"/>
</dbReference>
<gene>
    <name evidence="5" type="ORF">MTP08_11050</name>
</gene>
<dbReference type="InterPro" id="IPR050695">
    <property type="entry name" value="N-acetylmuramoyl_amidase_3"/>
</dbReference>
<dbReference type="SUPFAM" id="SSF53187">
    <property type="entry name" value="Zn-dependent exopeptidases"/>
    <property type="match status" value="1"/>
</dbReference>
<name>A0ABY4BEL6_9FLAO</name>